<protein>
    <submittedName>
        <fullName evidence="2">MORN repeat protein</fullName>
    </submittedName>
</protein>
<dbReference type="Pfam" id="PF07661">
    <property type="entry name" value="MORN_2"/>
    <property type="match status" value="1"/>
</dbReference>
<dbReference type="EMBL" id="AOGZ02000014">
    <property type="protein sequence ID" value="EOQ95964.1"/>
    <property type="molecule type" value="Genomic_DNA"/>
</dbReference>
<dbReference type="Proteomes" id="UP000013984">
    <property type="component" value="Unassembled WGS sequence"/>
</dbReference>
<feature type="signal peptide" evidence="1">
    <location>
        <begin position="1"/>
        <end position="19"/>
    </location>
</feature>
<keyword evidence="3" id="KW-1185">Reference proteome</keyword>
<proteinExistence type="predicted"/>
<accession>R9A1U5</accession>
<organism evidence="2 3">
    <name type="scientific">Leptospira wolbachii serovar Codice str. CDC</name>
    <dbReference type="NCBI Taxonomy" id="1218599"/>
    <lineage>
        <taxon>Bacteria</taxon>
        <taxon>Pseudomonadati</taxon>
        <taxon>Spirochaetota</taxon>
        <taxon>Spirochaetia</taxon>
        <taxon>Leptospirales</taxon>
        <taxon>Leptospiraceae</taxon>
        <taxon>Leptospira</taxon>
    </lineage>
</organism>
<reference evidence="2" key="1">
    <citation type="submission" date="2013-04" db="EMBL/GenBank/DDBJ databases">
        <authorList>
            <person name="Harkins D.M."/>
            <person name="Durkin A.S."/>
            <person name="Brinkac L.M."/>
            <person name="Haft D.H."/>
            <person name="Selengut J.D."/>
            <person name="Sanka R."/>
            <person name="DePew J."/>
            <person name="Purushe J."/>
            <person name="Galloway R.L."/>
            <person name="Vinetz J.M."/>
            <person name="Sutton G.G."/>
            <person name="Nierman W.C."/>
            <person name="Fouts D.E."/>
        </authorList>
    </citation>
    <scope>NUCLEOTIDE SEQUENCE [LARGE SCALE GENOMIC DNA]</scope>
    <source>
        <strain evidence="2">CDC</strain>
    </source>
</reference>
<dbReference type="SUPFAM" id="SSF82185">
    <property type="entry name" value="Histone H3 K4-specific methyltransferase SET7/9 N-terminal domain"/>
    <property type="match status" value="1"/>
</dbReference>
<evidence type="ECO:0000313" key="2">
    <source>
        <dbReference type="EMBL" id="EOQ95964.1"/>
    </source>
</evidence>
<dbReference type="RefSeq" id="WP_015681328.1">
    <property type="nucleotide sequence ID" value="NZ_AOGZ02000014.1"/>
</dbReference>
<dbReference type="InterPro" id="IPR011652">
    <property type="entry name" value="MORN_2"/>
</dbReference>
<evidence type="ECO:0000256" key="1">
    <source>
        <dbReference type="SAM" id="SignalP"/>
    </source>
</evidence>
<evidence type="ECO:0000313" key="3">
    <source>
        <dbReference type="Proteomes" id="UP000013984"/>
    </source>
</evidence>
<dbReference type="AlphaFoldDB" id="R9A1U5"/>
<keyword evidence="1" id="KW-0732">Signal</keyword>
<dbReference type="STRING" id="1218599.LEP1GSC195_2429"/>
<feature type="chain" id="PRO_5004470218" evidence="1">
    <location>
        <begin position="20"/>
        <end position="231"/>
    </location>
</feature>
<dbReference type="Gene3D" id="2.20.110.10">
    <property type="entry name" value="Histone H3 K4-specific methyltransferase SET7/9 N-terminal domain"/>
    <property type="match status" value="2"/>
</dbReference>
<gene>
    <name evidence="2" type="ORF">LEP1GSC195_2429</name>
</gene>
<sequence>MKRNLKVLISFFIVVGLFARPSNLPTNAERCIDEKCYKLVKENDDFRLIKIWDLEGVIQSESKIDKKHSGISYDTLYYHGKFYQRFQNNRTNRVKKYLPPEYKPKKIPADAVFNLELSKWESGNYIEGKKEGIWNLYWADGEFAGNAVYLNDNLNGDVEIGYEDGKKHLKCSYLNRKRNGVCLSYFPNGSIFQESLYRDGQLDGIRNTYDEKGNLVYIDKFIKGKFINESK</sequence>
<dbReference type="OrthoDB" id="341423at2"/>
<comment type="caution">
    <text evidence="2">The sequence shown here is derived from an EMBL/GenBank/DDBJ whole genome shotgun (WGS) entry which is preliminary data.</text>
</comment>
<name>R9A1U5_9LEPT</name>